<comment type="caution">
    <text evidence="7">The sequence shown here is derived from an EMBL/GenBank/DDBJ whole genome shotgun (WGS) entry which is preliminary data.</text>
</comment>
<evidence type="ECO:0000256" key="1">
    <source>
        <dbReference type="ARBA" id="ARBA00010996"/>
    </source>
</evidence>
<dbReference type="Gene3D" id="3.40.30.10">
    <property type="entry name" value="Glutaredoxin"/>
    <property type="match status" value="1"/>
</dbReference>
<feature type="domain" description="Thioredoxin" evidence="6">
    <location>
        <begin position="32"/>
        <end position="198"/>
    </location>
</feature>
<comment type="similarity">
    <text evidence="1">Belongs to the SCO1/2 family.</text>
</comment>
<feature type="disulfide bond" description="Redox-active" evidence="4">
    <location>
        <begin position="70"/>
        <end position="74"/>
    </location>
</feature>
<dbReference type="CDD" id="cd02968">
    <property type="entry name" value="SCO"/>
    <property type="match status" value="1"/>
</dbReference>
<proteinExistence type="inferred from homology"/>
<reference evidence="7 8" key="1">
    <citation type="submission" date="2019-12" db="EMBL/GenBank/DDBJ databases">
        <title>Genomic-based taxomic classification of the family Erythrobacteraceae.</title>
        <authorList>
            <person name="Xu L."/>
        </authorList>
    </citation>
    <scope>NUCLEOTIDE SEQUENCE [LARGE SCALE GENOMIC DNA]</scope>
    <source>
        <strain evidence="7 8">DSM 16225</strain>
    </source>
</reference>
<keyword evidence="8" id="KW-1185">Reference proteome</keyword>
<protein>
    <submittedName>
        <fullName evidence="7">SCO family protein</fullName>
    </submittedName>
</protein>
<keyword evidence="4" id="KW-1015">Disulfide bond</keyword>
<dbReference type="Proteomes" id="UP000444185">
    <property type="component" value="Unassembled WGS sequence"/>
</dbReference>
<evidence type="ECO:0000256" key="5">
    <source>
        <dbReference type="SAM" id="SignalP"/>
    </source>
</evidence>
<dbReference type="PROSITE" id="PS51352">
    <property type="entry name" value="THIOREDOXIN_2"/>
    <property type="match status" value="1"/>
</dbReference>
<dbReference type="Pfam" id="PF02630">
    <property type="entry name" value="SCO1-SenC"/>
    <property type="match status" value="1"/>
</dbReference>
<dbReference type="FunFam" id="3.40.30.10:FF:000013">
    <property type="entry name" value="Blast:Protein SCO1 homolog, mitochondrial"/>
    <property type="match status" value="1"/>
</dbReference>
<feature type="binding site" evidence="3">
    <location>
        <position position="74"/>
    </location>
    <ligand>
        <name>Cu cation</name>
        <dbReference type="ChEBI" id="CHEBI:23378"/>
    </ligand>
</feature>
<dbReference type="GO" id="GO:0046872">
    <property type="term" value="F:metal ion binding"/>
    <property type="evidence" value="ECO:0007669"/>
    <property type="project" value="UniProtKB-KW"/>
</dbReference>
<dbReference type="InterPro" id="IPR036249">
    <property type="entry name" value="Thioredoxin-like_sf"/>
</dbReference>
<accession>A0A844XW02</accession>
<keyword evidence="3" id="KW-0479">Metal-binding</keyword>
<dbReference type="PANTHER" id="PTHR12151:SF25">
    <property type="entry name" value="LINALOOL DEHYDRATASE_ISOMERASE DOMAIN-CONTAINING PROTEIN"/>
    <property type="match status" value="1"/>
</dbReference>
<dbReference type="EMBL" id="WTYF01000003">
    <property type="protein sequence ID" value="MXO49756.1"/>
    <property type="molecule type" value="Genomic_DNA"/>
</dbReference>
<gene>
    <name evidence="7" type="ORF">GRI42_00360</name>
</gene>
<dbReference type="SUPFAM" id="SSF52833">
    <property type="entry name" value="Thioredoxin-like"/>
    <property type="match status" value="1"/>
</dbReference>
<feature type="binding site" evidence="3">
    <location>
        <position position="70"/>
    </location>
    <ligand>
        <name>Cu cation</name>
        <dbReference type="ChEBI" id="CHEBI:23378"/>
    </ligand>
</feature>
<feature type="signal peptide" evidence="5">
    <location>
        <begin position="1"/>
        <end position="27"/>
    </location>
</feature>
<evidence type="ECO:0000256" key="2">
    <source>
        <dbReference type="ARBA" id="ARBA00023008"/>
    </source>
</evidence>
<feature type="chain" id="PRO_5032484027" evidence="5">
    <location>
        <begin position="28"/>
        <end position="198"/>
    </location>
</feature>
<feature type="binding site" evidence="3">
    <location>
        <position position="163"/>
    </location>
    <ligand>
        <name>Cu cation</name>
        <dbReference type="ChEBI" id="CHEBI:23378"/>
    </ligand>
</feature>
<evidence type="ECO:0000313" key="8">
    <source>
        <dbReference type="Proteomes" id="UP000444185"/>
    </source>
</evidence>
<dbReference type="InterPro" id="IPR013766">
    <property type="entry name" value="Thioredoxin_domain"/>
</dbReference>
<keyword evidence="5" id="KW-0732">Signal</keyword>
<keyword evidence="2 3" id="KW-0186">Copper</keyword>
<dbReference type="InterPro" id="IPR003782">
    <property type="entry name" value="SCO1/SenC"/>
</dbReference>
<evidence type="ECO:0000256" key="4">
    <source>
        <dbReference type="PIRSR" id="PIRSR603782-2"/>
    </source>
</evidence>
<dbReference type="OrthoDB" id="9790194at2"/>
<dbReference type="PANTHER" id="PTHR12151">
    <property type="entry name" value="ELECTRON TRANSPORT PROTIN SCO1/SENC FAMILY MEMBER"/>
    <property type="match status" value="1"/>
</dbReference>
<name>A0A844XW02_9SPHN</name>
<evidence type="ECO:0000256" key="3">
    <source>
        <dbReference type="PIRSR" id="PIRSR603782-1"/>
    </source>
</evidence>
<dbReference type="AlphaFoldDB" id="A0A844XW02"/>
<evidence type="ECO:0000313" key="7">
    <source>
        <dbReference type="EMBL" id="MXO49756.1"/>
    </source>
</evidence>
<sequence>MNHAVMPHKFTVALTALLLASCNAAPAEEPPLAGAAIGGDFTLIGEDGSDVSWSDFSGKYRIVYFGYAFCPDICPTDVQRAMAGLKQFEEDSPDLGAKIQPLFVTVDPARDTPEVVAEFTDAFHPRLIGLTGSEADIKATADKFAVYFTRGADSEAGGYLMDHSNITYLFAPDGSPLAMLPTDQGPEAVKAELDKWVR</sequence>
<organism evidence="7 8">
    <name type="scientific">Qipengyuania gaetbuli</name>
    <dbReference type="NCBI Taxonomy" id="266952"/>
    <lineage>
        <taxon>Bacteria</taxon>
        <taxon>Pseudomonadati</taxon>
        <taxon>Pseudomonadota</taxon>
        <taxon>Alphaproteobacteria</taxon>
        <taxon>Sphingomonadales</taxon>
        <taxon>Erythrobacteraceae</taxon>
        <taxon>Qipengyuania</taxon>
    </lineage>
</organism>
<evidence type="ECO:0000259" key="6">
    <source>
        <dbReference type="PROSITE" id="PS51352"/>
    </source>
</evidence>